<keyword evidence="2" id="KW-1185">Reference proteome</keyword>
<sequence>MIQEIQLGRQEKLAKFIQHLEESRQLQQDWMNYGLECVDIYVEDVDGDWLERWGEEEDDDDLEIAVSSQNLENERVIELVTAFLESDDLVAVRIRKKLGWGMISRLAADLAKCLSLPEEYNRIFAVKNVLVDSLVCRGSYRDSGSENNDEIDLLDLAESLVEKLAKIRG</sequence>
<reference evidence="1" key="1">
    <citation type="submission" date="2022-06" db="EMBL/GenBank/DDBJ databases">
        <title>New cyanobacteria of genus Symplocastrum in benthos of Lake Baikal.</title>
        <authorList>
            <person name="Sorokovikova E."/>
            <person name="Tikhonova I."/>
            <person name="Krasnopeev A."/>
            <person name="Evseev P."/>
            <person name="Gladkikh A."/>
            <person name="Belykh O."/>
        </authorList>
    </citation>
    <scope>NUCLEOTIDE SEQUENCE</scope>
    <source>
        <strain evidence="1">BBK-W-15</strain>
    </source>
</reference>
<evidence type="ECO:0000313" key="2">
    <source>
        <dbReference type="Proteomes" id="UP001204953"/>
    </source>
</evidence>
<organism evidence="1 2">
    <name type="scientific">Limnofasciculus baicalensis BBK-W-15</name>
    <dbReference type="NCBI Taxonomy" id="2699891"/>
    <lineage>
        <taxon>Bacteria</taxon>
        <taxon>Bacillati</taxon>
        <taxon>Cyanobacteriota</taxon>
        <taxon>Cyanophyceae</taxon>
        <taxon>Coleofasciculales</taxon>
        <taxon>Coleofasciculaceae</taxon>
        <taxon>Limnofasciculus</taxon>
        <taxon>Limnofasciculus baicalensis</taxon>
    </lineage>
</organism>
<name>A0AAE3GTC5_9CYAN</name>
<protein>
    <submittedName>
        <fullName evidence="1">Uncharacterized protein</fullName>
    </submittedName>
</protein>
<accession>A0AAE3GTC5</accession>
<gene>
    <name evidence="1" type="ORF">NJ959_13760</name>
</gene>
<dbReference type="EMBL" id="JAMZMM010000122">
    <property type="protein sequence ID" value="MCP2729518.1"/>
    <property type="molecule type" value="Genomic_DNA"/>
</dbReference>
<dbReference type="AlphaFoldDB" id="A0AAE3GTC5"/>
<dbReference type="Proteomes" id="UP001204953">
    <property type="component" value="Unassembled WGS sequence"/>
</dbReference>
<dbReference type="RefSeq" id="WP_254012303.1">
    <property type="nucleotide sequence ID" value="NZ_JAMZMM010000122.1"/>
</dbReference>
<comment type="caution">
    <text evidence="1">The sequence shown here is derived from an EMBL/GenBank/DDBJ whole genome shotgun (WGS) entry which is preliminary data.</text>
</comment>
<proteinExistence type="predicted"/>
<evidence type="ECO:0000313" key="1">
    <source>
        <dbReference type="EMBL" id="MCP2729518.1"/>
    </source>
</evidence>